<comment type="caution">
    <text evidence="1">The sequence shown here is derived from an EMBL/GenBank/DDBJ whole genome shotgun (WGS) entry which is preliminary data.</text>
</comment>
<sequence>MDEQVRNWIINTSVLYEFIACIALPQQPLLHQPLDNVQFQQVACGLQKEEDSDDSIYIIEVGLPKYPLDEKLRRYSQCVDYEGFPLPGGYSEPMFQCVAKMSLPGDVNRYLQNLHVSTM</sequence>
<organism evidence="1 2">
    <name type="scientific">Babesia duncani</name>
    <dbReference type="NCBI Taxonomy" id="323732"/>
    <lineage>
        <taxon>Eukaryota</taxon>
        <taxon>Sar</taxon>
        <taxon>Alveolata</taxon>
        <taxon>Apicomplexa</taxon>
        <taxon>Aconoidasida</taxon>
        <taxon>Piroplasmida</taxon>
        <taxon>Babesiidae</taxon>
        <taxon>Babesia</taxon>
    </lineage>
</organism>
<dbReference type="Proteomes" id="UP001214638">
    <property type="component" value="Unassembled WGS sequence"/>
</dbReference>
<dbReference type="AlphaFoldDB" id="A0AAD9PLR2"/>
<protein>
    <submittedName>
        <fullName evidence="1">Histone-binding protein RBBP4</fullName>
    </submittedName>
</protein>
<gene>
    <name evidence="1" type="ORF">BdWA1_000121</name>
</gene>
<dbReference type="KEGG" id="bdw:94334419"/>
<evidence type="ECO:0000313" key="1">
    <source>
        <dbReference type="EMBL" id="KAK2197122.1"/>
    </source>
</evidence>
<proteinExistence type="predicted"/>
<reference evidence="1" key="1">
    <citation type="journal article" date="2023" name="Nat. Microbiol.">
        <title>Babesia duncani multi-omics identifies virulence factors and drug targets.</title>
        <authorList>
            <person name="Singh P."/>
            <person name="Lonardi S."/>
            <person name="Liang Q."/>
            <person name="Vydyam P."/>
            <person name="Khabirova E."/>
            <person name="Fang T."/>
            <person name="Gihaz S."/>
            <person name="Thekkiniath J."/>
            <person name="Munshi M."/>
            <person name="Abel S."/>
            <person name="Ciampossin L."/>
            <person name="Batugedara G."/>
            <person name="Gupta M."/>
            <person name="Lu X.M."/>
            <person name="Lenz T."/>
            <person name="Chakravarty S."/>
            <person name="Cornillot E."/>
            <person name="Hu Y."/>
            <person name="Ma W."/>
            <person name="Gonzalez L.M."/>
            <person name="Sanchez S."/>
            <person name="Estrada K."/>
            <person name="Sanchez-Flores A."/>
            <person name="Montero E."/>
            <person name="Harb O.S."/>
            <person name="Le Roch K.G."/>
            <person name="Mamoun C.B."/>
        </authorList>
    </citation>
    <scope>NUCLEOTIDE SEQUENCE</scope>
    <source>
        <strain evidence="1">WA1</strain>
    </source>
</reference>
<name>A0AAD9PLR2_9APIC</name>
<dbReference type="GeneID" id="94334419"/>
<keyword evidence="2" id="KW-1185">Reference proteome</keyword>
<dbReference type="EMBL" id="JALLKP010000001">
    <property type="protein sequence ID" value="KAK2197122.1"/>
    <property type="molecule type" value="Genomic_DNA"/>
</dbReference>
<accession>A0AAD9PLR2</accession>
<evidence type="ECO:0000313" key="2">
    <source>
        <dbReference type="Proteomes" id="UP001214638"/>
    </source>
</evidence>
<dbReference type="RefSeq" id="XP_067803964.1">
    <property type="nucleotide sequence ID" value="XM_067945173.1"/>
</dbReference>